<gene>
    <name evidence="3" type="ORF">SAMN05421825_1987</name>
</gene>
<dbReference type="PANTHER" id="PTHR40274:SF3">
    <property type="entry name" value="VIRGINIAMYCIN B LYASE"/>
    <property type="match status" value="1"/>
</dbReference>
<dbReference type="RefSeq" id="WP_175487169.1">
    <property type="nucleotide sequence ID" value="NZ_FNBH01000002.1"/>
</dbReference>
<keyword evidence="1" id="KW-0732">Signal</keyword>
<dbReference type="PANTHER" id="PTHR40274">
    <property type="entry name" value="VIRGINIAMYCIN B LYASE"/>
    <property type="match status" value="1"/>
</dbReference>
<accession>A0A1G7NHV1</accession>
<sequence>MKNRTILRFFILGSWLLTMTVFGQNITTVGLGYNFTYATDITQDLDGNIYVCDATDELIMKINGANKTTVISAGKGKPGAIALDNDGNLYVAYIAGINSGKIFKMTTDGGNPTLFANPNTSITNLEFLGIYIWYTAPALSNKIGRISLSDGTIGTVNMPYNVANASDFTFDNTGNSYFVFPNYNNVVKIDNIFSTYTISDNSGTSITCVDFRPFLGLVIGGMSDIVIMSVDGHVITHWSLPVYNPGQSFLPMSVEARAQNNASFVFYDTDAKYRVYNFKYPDNTYAVRGSRFDSPASITIDSGHNIYISDHDISTGYNSIKKIVPNNAYFGGYQISNIWNTTNTLAGIAYNSNADYIYYGDATDNVIKFVNTSGNTYGNYITNLANPYMMKTYGQTDYYTQRNYSYLVGRKLNFPFGYTYNYLGVLNDSKGFDFDTAGNAYVADYASNVIIKINLSTGASTALGNIGNNFNKPSSVAVDNVHNVMYIADTGNNAIKRMDMNGNNITTIGSGFFKPEGVYLNSSADKLYVADTGNNVVKIIDLIDPNLSVSEMSETSNLQIFPNPASDFVQISSKEKIKTLALFDLSGKQVMDESNSGNKISLERYPKGMYLLKIIFEDGKIEIRKIVKK</sequence>
<dbReference type="InterPro" id="IPR015943">
    <property type="entry name" value="WD40/YVTN_repeat-like_dom_sf"/>
</dbReference>
<reference evidence="4" key="1">
    <citation type="submission" date="2016-10" db="EMBL/GenBank/DDBJ databases">
        <authorList>
            <person name="Varghese N."/>
            <person name="Submissions S."/>
        </authorList>
    </citation>
    <scope>NUCLEOTIDE SEQUENCE [LARGE SCALE GENOMIC DNA]</scope>
    <source>
        <strain evidence="4">DSM 19684</strain>
    </source>
</reference>
<keyword evidence="4" id="KW-1185">Reference proteome</keyword>
<organism evidence="3 4">
    <name type="scientific">Epilithonimonas hungarica</name>
    <dbReference type="NCBI Taxonomy" id="454006"/>
    <lineage>
        <taxon>Bacteria</taxon>
        <taxon>Pseudomonadati</taxon>
        <taxon>Bacteroidota</taxon>
        <taxon>Flavobacteriia</taxon>
        <taxon>Flavobacteriales</taxon>
        <taxon>Weeksellaceae</taxon>
        <taxon>Chryseobacterium group</taxon>
        <taxon>Epilithonimonas</taxon>
    </lineage>
</organism>
<evidence type="ECO:0000313" key="4">
    <source>
        <dbReference type="Proteomes" id="UP000199203"/>
    </source>
</evidence>
<dbReference type="EMBL" id="FNBH01000002">
    <property type="protein sequence ID" value="SDF73613.1"/>
    <property type="molecule type" value="Genomic_DNA"/>
</dbReference>
<feature type="domain" description="Secretion system C-terminal sorting" evidence="2">
    <location>
        <begin position="560"/>
        <end position="627"/>
    </location>
</feature>
<dbReference type="Pfam" id="PF18962">
    <property type="entry name" value="Por_Secre_tail"/>
    <property type="match status" value="1"/>
</dbReference>
<dbReference type="Gene3D" id="2.130.10.10">
    <property type="entry name" value="YVTN repeat-like/Quinoprotein amine dehydrogenase"/>
    <property type="match status" value="1"/>
</dbReference>
<dbReference type="Proteomes" id="UP000199203">
    <property type="component" value="Unassembled WGS sequence"/>
</dbReference>
<dbReference type="SUPFAM" id="SSF63829">
    <property type="entry name" value="Calcium-dependent phosphotriesterase"/>
    <property type="match status" value="2"/>
</dbReference>
<dbReference type="NCBIfam" id="TIGR04183">
    <property type="entry name" value="Por_Secre_tail"/>
    <property type="match status" value="1"/>
</dbReference>
<dbReference type="Gene3D" id="2.120.10.30">
    <property type="entry name" value="TolB, C-terminal domain"/>
    <property type="match status" value="2"/>
</dbReference>
<dbReference type="InterPro" id="IPR026444">
    <property type="entry name" value="Secre_tail"/>
</dbReference>
<name>A0A1G7NHV1_9FLAO</name>
<dbReference type="STRING" id="454006.SAMN05421825_1987"/>
<dbReference type="CDD" id="cd05819">
    <property type="entry name" value="NHL"/>
    <property type="match status" value="1"/>
</dbReference>
<evidence type="ECO:0000259" key="2">
    <source>
        <dbReference type="Pfam" id="PF18962"/>
    </source>
</evidence>
<dbReference type="AlphaFoldDB" id="A0A1G7NHV1"/>
<evidence type="ECO:0000313" key="3">
    <source>
        <dbReference type="EMBL" id="SDF73613.1"/>
    </source>
</evidence>
<dbReference type="InterPro" id="IPR011042">
    <property type="entry name" value="6-blade_b-propeller_TolB-like"/>
</dbReference>
<protein>
    <submittedName>
        <fullName evidence="3">Por secretion system C-terminal sorting domain-containing protein</fullName>
    </submittedName>
</protein>
<dbReference type="SUPFAM" id="SSF63825">
    <property type="entry name" value="YWTD domain"/>
    <property type="match status" value="1"/>
</dbReference>
<dbReference type="InterPro" id="IPR051344">
    <property type="entry name" value="Vgb"/>
</dbReference>
<proteinExistence type="predicted"/>
<evidence type="ECO:0000256" key="1">
    <source>
        <dbReference type="ARBA" id="ARBA00022729"/>
    </source>
</evidence>